<evidence type="ECO:0000313" key="12">
    <source>
        <dbReference type="EMBL" id="AIC09658.1"/>
    </source>
</evidence>
<keyword evidence="8 11" id="KW-1133">Transmembrane helix</keyword>
<dbReference type="Pfam" id="PF01098">
    <property type="entry name" value="FTSW_RODA_SPOVE"/>
    <property type="match status" value="1"/>
</dbReference>
<keyword evidence="6 11" id="KW-0133">Cell shape</keyword>
<dbReference type="GO" id="GO:0008955">
    <property type="term" value="F:peptidoglycan glycosyltransferase activity"/>
    <property type="evidence" value="ECO:0007669"/>
    <property type="project" value="UniProtKB-UniRule"/>
</dbReference>
<dbReference type="KEGG" id="xfs:D934_04040"/>
<dbReference type="UniPathway" id="UPA00219"/>
<dbReference type="HOGENOM" id="CLU_029243_2_2_6"/>
<name>A0A060H268_XYLFS</name>
<dbReference type="PATRIC" id="fig|155920.8.peg.976"/>
<comment type="pathway">
    <text evidence="11">Cell wall biogenesis; peptidoglycan biosynthesis.</text>
</comment>
<dbReference type="InterPro" id="IPR001182">
    <property type="entry name" value="FtsW/RodA"/>
</dbReference>
<keyword evidence="3 11" id="KW-0328">Glycosyltransferase</keyword>
<dbReference type="RefSeq" id="WP_020851766.1">
    <property type="nucleotide sequence ID" value="NZ_CP006696.1"/>
</dbReference>
<keyword evidence="9 11" id="KW-0472">Membrane</keyword>
<evidence type="ECO:0000256" key="4">
    <source>
        <dbReference type="ARBA" id="ARBA00022679"/>
    </source>
</evidence>
<evidence type="ECO:0000256" key="7">
    <source>
        <dbReference type="ARBA" id="ARBA00022984"/>
    </source>
</evidence>
<feature type="transmembrane region" description="Helical" evidence="11">
    <location>
        <begin position="343"/>
        <end position="364"/>
    </location>
</feature>
<feature type="transmembrane region" description="Helical" evidence="11">
    <location>
        <begin position="277"/>
        <end position="298"/>
    </location>
</feature>
<keyword evidence="11" id="KW-0997">Cell inner membrane</keyword>
<keyword evidence="2 11" id="KW-1003">Cell membrane</keyword>
<dbReference type="GO" id="GO:0071555">
    <property type="term" value="P:cell wall organization"/>
    <property type="evidence" value="ECO:0007669"/>
    <property type="project" value="UniProtKB-KW"/>
</dbReference>
<evidence type="ECO:0000256" key="6">
    <source>
        <dbReference type="ARBA" id="ARBA00022960"/>
    </source>
</evidence>
<comment type="function">
    <text evidence="11">Peptidoglycan polymerase that is essential for cell wall elongation.</text>
</comment>
<dbReference type="EMBL" id="CP006696">
    <property type="protein sequence ID" value="AIC09658.1"/>
    <property type="molecule type" value="Genomic_DNA"/>
</dbReference>
<gene>
    <name evidence="11" type="primary">mrdB</name>
    <name evidence="11" type="synonym">rodA</name>
    <name evidence="12" type="ORF">D934_04040</name>
</gene>
<dbReference type="GO" id="GO:0008360">
    <property type="term" value="P:regulation of cell shape"/>
    <property type="evidence" value="ECO:0007669"/>
    <property type="project" value="UniProtKB-KW"/>
</dbReference>
<evidence type="ECO:0000256" key="1">
    <source>
        <dbReference type="ARBA" id="ARBA00004141"/>
    </source>
</evidence>
<feature type="transmembrane region" description="Helical" evidence="11">
    <location>
        <begin position="187"/>
        <end position="207"/>
    </location>
</feature>
<organism evidence="12 13">
    <name type="scientific">Xylella fastidiosa subsp. sandyi Ann-1</name>
    <dbReference type="NCBI Taxonomy" id="155920"/>
    <lineage>
        <taxon>Bacteria</taxon>
        <taxon>Pseudomonadati</taxon>
        <taxon>Pseudomonadota</taxon>
        <taxon>Gammaproteobacteria</taxon>
        <taxon>Lysobacterales</taxon>
        <taxon>Lysobacteraceae</taxon>
        <taxon>Xylella</taxon>
    </lineage>
</organism>
<dbReference type="GO" id="GO:0005886">
    <property type="term" value="C:plasma membrane"/>
    <property type="evidence" value="ECO:0007669"/>
    <property type="project" value="UniProtKB-SubCell"/>
</dbReference>
<protein>
    <recommendedName>
        <fullName evidence="11">Peptidoglycan glycosyltransferase MrdB</fullName>
        <shortName evidence="11">PGT</shortName>
        <ecNumber evidence="11">2.4.99.28</ecNumber>
    </recommendedName>
    <alternativeName>
        <fullName evidence="11">Cell elongation protein RodA</fullName>
    </alternativeName>
    <alternativeName>
        <fullName evidence="11">Cell wall polymerase</fullName>
    </alternativeName>
    <alternativeName>
        <fullName evidence="11">Peptidoglycan polymerase</fullName>
        <shortName evidence="11">PG polymerase</shortName>
    </alternativeName>
</protein>
<feature type="transmembrane region" description="Helical" evidence="11">
    <location>
        <begin position="310"/>
        <end position="337"/>
    </location>
</feature>
<dbReference type="PANTHER" id="PTHR30474:SF1">
    <property type="entry name" value="PEPTIDOGLYCAN GLYCOSYLTRANSFERASE MRDB"/>
    <property type="match status" value="1"/>
</dbReference>
<evidence type="ECO:0000256" key="9">
    <source>
        <dbReference type="ARBA" id="ARBA00023136"/>
    </source>
</evidence>
<dbReference type="GO" id="GO:0015648">
    <property type="term" value="F:lipid-linked peptidoglycan transporter activity"/>
    <property type="evidence" value="ECO:0007669"/>
    <property type="project" value="TreeGrafter"/>
</dbReference>
<evidence type="ECO:0000313" key="13">
    <source>
        <dbReference type="Proteomes" id="UP000027215"/>
    </source>
</evidence>
<dbReference type="GO" id="GO:0051301">
    <property type="term" value="P:cell division"/>
    <property type="evidence" value="ECO:0007669"/>
    <property type="project" value="InterPro"/>
</dbReference>
<reference evidence="12 13" key="1">
    <citation type="submission" date="2013-08" db="EMBL/GenBank/DDBJ databases">
        <authorList>
            <person name="Stouthamer R."/>
            <person name="Nunney L."/>
        </authorList>
    </citation>
    <scope>NUCLEOTIDE SEQUENCE [LARGE SCALE GENOMIC DNA]</scope>
    <source>
        <strain evidence="13">ann-1</strain>
    </source>
</reference>
<feature type="transmembrane region" description="Helical" evidence="11">
    <location>
        <begin position="142"/>
        <end position="159"/>
    </location>
</feature>
<evidence type="ECO:0000256" key="5">
    <source>
        <dbReference type="ARBA" id="ARBA00022692"/>
    </source>
</evidence>
<keyword evidence="7 11" id="KW-0573">Peptidoglycan synthesis</keyword>
<dbReference type="NCBIfam" id="TIGR02210">
    <property type="entry name" value="rodA_shape"/>
    <property type="match status" value="1"/>
</dbReference>
<feature type="transmembrane region" description="Helical" evidence="11">
    <location>
        <begin position="82"/>
        <end position="101"/>
    </location>
</feature>
<evidence type="ECO:0000256" key="10">
    <source>
        <dbReference type="ARBA" id="ARBA00023316"/>
    </source>
</evidence>
<feature type="transmembrane region" description="Helical" evidence="11">
    <location>
        <begin position="21"/>
        <end position="45"/>
    </location>
</feature>
<keyword evidence="4 11" id="KW-0808">Transferase</keyword>
<proteinExistence type="inferred from homology"/>
<sequence>MRDLLRLLVDLVLRFTRTLDLPLCLTLGALMVIGLMVMHSAGAAVTGTSHLMLSQSVRFAFGLLIMWCLSRVPVPRLRAWSPLVYVFSMVPLMVVFILGTGKYGRQWLDLKLFYLQPAELLKISLPMMMAWYLHRMPLPPRLFTVMVSFMIIGIPTSLIMLQPDFGTSVLVAASGVFVLLLAGLPWWWIGIGVVSIAMIAPFSWFWLLRPYQKDRIMMFLNPENDTLGAGWNIIQSKIAIGSGGLAGKGWGLGTQSHLNFIPEQTTDFAFSVLSEEFGWVGVTTVLMLYLFVIMRCLWIAGQARDTYSRLLVGALALSFFVYVLVNGGMISGLLPVVGVPMPLMSYGGTSAVSLLVGFGLVMGVRSHRRMHHR</sequence>
<dbReference type="HAMAP" id="MF_02079">
    <property type="entry name" value="PGT_RodA"/>
    <property type="match status" value="1"/>
</dbReference>
<dbReference type="GO" id="GO:0032153">
    <property type="term" value="C:cell division site"/>
    <property type="evidence" value="ECO:0007669"/>
    <property type="project" value="TreeGrafter"/>
</dbReference>
<dbReference type="PANTHER" id="PTHR30474">
    <property type="entry name" value="CELL CYCLE PROTEIN"/>
    <property type="match status" value="1"/>
</dbReference>
<comment type="subcellular location">
    <subcellularLocation>
        <location evidence="11">Cell inner membrane</location>
        <topology evidence="11">Multi-pass membrane protein</topology>
    </subcellularLocation>
    <subcellularLocation>
        <location evidence="1">Membrane</location>
        <topology evidence="1">Multi-pass membrane protein</topology>
    </subcellularLocation>
</comment>
<evidence type="ECO:0000256" key="11">
    <source>
        <dbReference type="HAMAP-Rule" id="MF_02079"/>
    </source>
</evidence>
<dbReference type="InterPro" id="IPR018365">
    <property type="entry name" value="Cell_cycle_FtsW-rel_CS"/>
</dbReference>
<feature type="transmembrane region" description="Helical" evidence="11">
    <location>
        <begin position="165"/>
        <end position="182"/>
    </location>
</feature>
<evidence type="ECO:0000256" key="2">
    <source>
        <dbReference type="ARBA" id="ARBA00022475"/>
    </source>
</evidence>
<dbReference type="GO" id="GO:0009252">
    <property type="term" value="P:peptidoglycan biosynthetic process"/>
    <property type="evidence" value="ECO:0007669"/>
    <property type="project" value="UniProtKB-UniRule"/>
</dbReference>
<dbReference type="Proteomes" id="UP000027215">
    <property type="component" value="Chromosome"/>
</dbReference>
<dbReference type="InterPro" id="IPR011923">
    <property type="entry name" value="RodA/MrdB"/>
</dbReference>
<evidence type="ECO:0000256" key="3">
    <source>
        <dbReference type="ARBA" id="ARBA00022676"/>
    </source>
</evidence>
<keyword evidence="5 11" id="KW-0812">Transmembrane</keyword>
<dbReference type="EC" id="2.4.99.28" evidence="11"/>
<keyword evidence="10 11" id="KW-0961">Cell wall biogenesis/degradation</keyword>
<dbReference type="PROSITE" id="PS00428">
    <property type="entry name" value="FTSW_RODA_SPOVE"/>
    <property type="match status" value="1"/>
</dbReference>
<comment type="similarity">
    <text evidence="11">Belongs to the SEDS family. MrdB/RodA subfamily.</text>
</comment>
<accession>A0A060H268</accession>
<evidence type="ECO:0000256" key="8">
    <source>
        <dbReference type="ARBA" id="ARBA00022989"/>
    </source>
</evidence>
<comment type="catalytic activity">
    <reaction evidence="11">
        <text>[GlcNAc-(1-&gt;4)-Mur2Ac(oyl-L-Ala-gamma-D-Glu-L-Lys-D-Ala-D-Ala)](n)-di-trans,octa-cis-undecaprenyl diphosphate + beta-D-GlcNAc-(1-&gt;4)-Mur2Ac(oyl-L-Ala-gamma-D-Glu-L-Lys-D-Ala-D-Ala)-di-trans,octa-cis-undecaprenyl diphosphate = [GlcNAc-(1-&gt;4)-Mur2Ac(oyl-L-Ala-gamma-D-Glu-L-Lys-D-Ala-D-Ala)](n+1)-di-trans,octa-cis-undecaprenyl diphosphate + di-trans,octa-cis-undecaprenyl diphosphate + H(+)</text>
        <dbReference type="Rhea" id="RHEA:23708"/>
        <dbReference type="Rhea" id="RHEA-COMP:9602"/>
        <dbReference type="Rhea" id="RHEA-COMP:9603"/>
        <dbReference type="ChEBI" id="CHEBI:15378"/>
        <dbReference type="ChEBI" id="CHEBI:58405"/>
        <dbReference type="ChEBI" id="CHEBI:60033"/>
        <dbReference type="ChEBI" id="CHEBI:78435"/>
        <dbReference type="EC" id="2.4.99.28"/>
    </reaction>
</comment>
<dbReference type="AlphaFoldDB" id="A0A060H268"/>